<sequence>MCLYRYAYYSRAESVTRRPRDCFGDNKACSSWFGSTGRCQQPKASTPPKYNRVVEDKPAVPGALFVEDEKKITPTKARKRTNSRICIEKTAPMQFFSGWERATKALPPASLFLTNKTSLGPVMVPSRTIDRHQSTTRSVEDSSDDSDSRTLPGRAPGHEHYDEKNIEAKCWLLFVSIYDLATKSALDGVVRWTSTLLYASIATILPLEVGSSSSPKVPHHTNTNGAVDSRDDSDKRFGPDTDIKSFQAPVEVLRQQEFYLGPDKSEEKVKRVSRLYRYAYYSRNAADVNALAGATGSPDSALKNPTPLPHPARQPPTMPDFTVRARLYGHCQYRVAQDSPLHPASIEVSATTSRAPRASSASRSRLGASTSLKRPSILSLLRHVASAYLEHTGLHSEPRIGAYICHDDSKRNIAPGGTDLAENTHLFDYD</sequence>
<evidence type="ECO:0000313" key="3">
    <source>
        <dbReference type="Proteomes" id="UP000799770"/>
    </source>
</evidence>
<dbReference type="OrthoDB" id="4161595at2759"/>
<feature type="region of interest" description="Disordered" evidence="1">
    <location>
        <begin position="295"/>
        <end position="316"/>
    </location>
</feature>
<reference evidence="2" key="1">
    <citation type="journal article" date="2020" name="Stud. Mycol.">
        <title>101 Dothideomycetes genomes: a test case for predicting lifestyles and emergence of pathogens.</title>
        <authorList>
            <person name="Haridas S."/>
            <person name="Albert R."/>
            <person name="Binder M."/>
            <person name="Bloem J."/>
            <person name="Labutti K."/>
            <person name="Salamov A."/>
            <person name="Andreopoulos B."/>
            <person name="Baker S."/>
            <person name="Barry K."/>
            <person name="Bills G."/>
            <person name="Bluhm B."/>
            <person name="Cannon C."/>
            <person name="Castanera R."/>
            <person name="Culley D."/>
            <person name="Daum C."/>
            <person name="Ezra D."/>
            <person name="Gonzalez J."/>
            <person name="Henrissat B."/>
            <person name="Kuo A."/>
            <person name="Liang C."/>
            <person name="Lipzen A."/>
            <person name="Lutzoni F."/>
            <person name="Magnuson J."/>
            <person name="Mondo S."/>
            <person name="Nolan M."/>
            <person name="Ohm R."/>
            <person name="Pangilinan J."/>
            <person name="Park H.-J."/>
            <person name="Ramirez L."/>
            <person name="Alfaro M."/>
            <person name="Sun H."/>
            <person name="Tritt A."/>
            <person name="Yoshinaga Y."/>
            <person name="Zwiers L.-H."/>
            <person name="Turgeon B."/>
            <person name="Goodwin S."/>
            <person name="Spatafora J."/>
            <person name="Crous P."/>
            <person name="Grigoriev I."/>
        </authorList>
    </citation>
    <scope>NUCLEOTIDE SEQUENCE</scope>
    <source>
        <strain evidence="2">CBS 627.86</strain>
    </source>
</reference>
<name>A0A6A5Z2Y2_9PLEO</name>
<evidence type="ECO:0000256" key="1">
    <source>
        <dbReference type="SAM" id="MobiDB-lite"/>
    </source>
</evidence>
<organism evidence="2 3">
    <name type="scientific">Lophiotrema nucula</name>
    <dbReference type="NCBI Taxonomy" id="690887"/>
    <lineage>
        <taxon>Eukaryota</taxon>
        <taxon>Fungi</taxon>
        <taxon>Dikarya</taxon>
        <taxon>Ascomycota</taxon>
        <taxon>Pezizomycotina</taxon>
        <taxon>Dothideomycetes</taxon>
        <taxon>Pleosporomycetidae</taxon>
        <taxon>Pleosporales</taxon>
        <taxon>Lophiotremataceae</taxon>
        <taxon>Lophiotrema</taxon>
    </lineage>
</organism>
<feature type="region of interest" description="Disordered" evidence="1">
    <location>
        <begin position="349"/>
        <end position="368"/>
    </location>
</feature>
<dbReference type="EMBL" id="ML977328">
    <property type="protein sequence ID" value="KAF2113217.1"/>
    <property type="molecule type" value="Genomic_DNA"/>
</dbReference>
<feature type="compositionally biased region" description="Polar residues" evidence="1">
    <location>
        <begin position="211"/>
        <end position="226"/>
    </location>
</feature>
<keyword evidence="3" id="KW-1185">Reference proteome</keyword>
<feature type="compositionally biased region" description="Pro residues" evidence="1">
    <location>
        <begin position="306"/>
        <end position="316"/>
    </location>
</feature>
<accession>A0A6A5Z2Y2</accession>
<evidence type="ECO:0000313" key="2">
    <source>
        <dbReference type="EMBL" id="KAF2113217.1"/>
    </source>
</evidence>
<feature type="region of interest" description="Disordered" evidence="1">
    <location>
        <begin position="211"/>
        <end position="236"/>
    </location>
</feature>
<protein>
    <submittedName>
        <fullName evidence="2">Uncharacterized protein</fullName>
    </submittedName>
</protein>
<feature type="region of interest" description="Disordered" evidence="1">
    <location>
        <begin position="123"/>
        <end position="159"/>
    </location>
</feature>
<gene>
    <name evidence="2" type="ORF">BDV96DRAFT_601404</name>
</gene>
<dbReference type="AlphaFoldDB" id="A0A6A5Z2Y2"/>
<proteinExistence type="predicted"/>
<dbReference type="Proteomes" id="UP000799770">
    <property type="component" value="Unassembled WGS sequence"/>
</dbReference>